<evidence type="ECO:0000313" key="4">
    <source>
        <dbReference type="Proteomes" id="UP000018339"/>
    </source>
</evidence>
<feature type="region of interest" description="Disordered" evidence="1">
    <location>
        <begin position="293"/>
        <end position="318"/>
    </location>
</feature>
<feature type="region of interest" description="Disordered" evidence="1">
    <location>
        <begin position="489"/>
        <end position="523"/>
    </location>
</feature>
<dbReference type="SMART" id="SM00257">
    <property type="entry name" value="LysM"/>
    <property type="match status" value="1"/>
</dbReference>
<feature type="domain" description="LysM" evidence="2">
    <location>
        <begin position="2"/>
        <end position="47"/>
    </location>
</feature>
<feature type="region of interest" description="Disordered" evidence="1">
    <location>
        <begin position="102"/>
        <end position="254"/>
    </location>
</feature>
<dbReference type="InterPro" id="IPR018392">
    <property type="entry name" value="LysM"/>
</dbReference>
<gene>
    <name evidence="3" type="ORF">T260_06420</name>
</gene>
<dbReference type="PROSITE" id="PS51782">
    <property type="entry name" value="LYSM"/>
    <property type="match status" value="1"/>
</dbReference>
<dbReference type="SUPFAM" id="SSF54106">
    <property type="entry name" value="LysM domain"/>
    <property type="match status" value="1"/>
</dbReference>
<dbReference type="InterPro" id="IPR036779">
    <property type="entry name" value="LysM_dom_sf"/>
</dbReference>
<protein>
    <submittedName>
        <fullName evidence="3">Peptigoglycan-binding protein LysM</fullName>
    </submittedName>
</protein>
<feature type="region of interest" description="Disordered" evidence="1">
    <location>
        <begin position="365"/>
        <end position="405"/>
    </location>
</feature>
<comment type="caution">
    <text evidence="3">The sequence shown here is derived from an EMBL/GenBank/DDBJ whole genome shotgun (WGS) entry which is preliminary data.</text>
</comment>
<feature type="compositionally biased region" description="Low complexity" evidence="1">
    <location>
        <begin position="102"/>
        <end position="113"/>
    </location>
</feature>
<sequence>MKIHIVQKGDTLWKIAQKYGVDFEQLKKINGHLSDPNMIMPGMKIKVPTAGVPVKKETKALVSPKKMHVKEHPYAEAKPFVSFHIDTELDTAVAPAPEGEAAVNEPAGEAPKAVVKKTPKAVVKETPKAPEKKAENVPVNEAPNVPVNEMPNVSVNETPNVPINEAPKAVEKEAPKAAPKAVVNEAPNVPVNETPNAPINEAPKAPAGEAPKAAMNETPKAVEKKAPKATAQEAPKTPKAEAKEGAKAKGASVPPLVHTIPPVAPPPQLSFAQSLANVPPIPPKPSNILPNMMKEEDNESPAEWKGEPAAESEDAPPLPNIPYVPVAPPTIPIFGTDQGCTPVPPVWPGSGFYAPPLPIMPTSYPPSSAPSAVGKSGESPENGSAPFPGIHESSSESLEPPFSGPGVAAPFVPSAGGVLPPPGAATPVYAPPAAHPSPVGYPPFGYAPAYAPPPYYYGGYALPAPYGYAPQSAPPLPWPGVVYPTSPAGYSPPSYPPSSAPPVAGPRLFSEPPDEESGHGEEQ</sequence>
<feature type="compositionally biased region" description="Low complexity" evidence="1">
    <location>
        <begin position="136"/>
        <end position="157"/>
    </location>
</feature>
<proteinExistence type="predicted"/>
<keyword evidence="4" id="KW-1185">Reference proteome</keyword>
<dbReference type="CDD" id="cd00118">
    <property type="entry name" value="LysM"/>
    <property type="match status" value="1"/>
</dbReference>
<dbReference type="InterPro" id="IPR014248">
    <property type="entry name" value="Spore_coat_assembly_SafA"/>
</dbReference>
<dbReference type="RefSeq" id="WP_023633732.1">
    <property type="nucleotide sequence ID" value="NZ_AYSF01000036.1"/>
</dbReference>
<organism evidence="3 4">
    <name type="scientific">Geobacillus thermopakistaniensis (strain MAS1)</name>
    <dbReference type="NCBI Taxonomy" id="1408282"/>
    <lineage>
        <taxon>Bacteria</taxon>
        <taxon>Bacillati</taxon>
        <taxon>Bacillota</taxon>
        <taxon>Bacilli</taxon>
        <taxon>Bacillales</taxon>
        <taxon>Anoxybacillaceae</taxon>
        <taxon>Geobacillus</taxon>
    </lineage>
</organism>
<evidence type="ECO:0000259" key="2">
    <source>
        <dbReference type="PROSITE" id="PS51782"/>
    </source>
</evidence>
<feature type="compositionally biased region" description="Low complexity" evidence="1">
    <location>
        <begin position="395"/>
        <end position="405"/>
    </location>
</feature>
<dbReference type="Pfam" id="PF01476">
    <property type="entry name" value="LysM"/>
    <property type="match status" value="1"/>
</dbReference>
<dbReference type="AlphaFoldDB" id="A0A7U9JC27"/>
<dbReference type="EMBL" id="AYSF01000036">
    <property type="protein sequence ID" value="ESU72743.1"/>
    <property type="molecule type" value="Genomic_DNA"/>
</dbReference>
<name>A0A7U9JC27_GEOTM</name>
<accession>A0A7U9JC27</accession>
<dbReference type="GeneID" id="32064500"/>
<dbReference type="Gene3D" id="3.10.350.10">
    <property type="entry name" value="LysM domain"/>
    <property type="match status" value="1"/>
</dbReference>
<evidence type="ECO:0000313" key="3">
    <source>
        <dbReference type="EMBL" id="ESU72743.1"/>
    </source>
</evidence>
<feature type="compositionally biased region" description="Basic and acidic residues" evidence="1">
    <location>
        <begin position="122"/>
        <end position="135"/>
    </location>
</feature>
<dbReference type="PRINTS" id="PR01217">
    <property type="entry name" value="PRICHEXTENSN"/>
</dbReference>
<evidence type="ECO:0000256" key="1">
    <source>
        <dbReference type="SAM" id="MobiDB-lite"/>
    </source>
</evidence>
<dbReference type="NCBIfam" id="TIGR02899">
    <property type="entry name" value="spore_safA"/>
    <property type="match status" value="1"/>
</dbReference>
<feature type="compositionally biased region" description="Low complexity" evidence="1">
    <location>
        <begin position="176"/>
        <end position="214"/>
    </location>
</feature>
<dbReference type="Proteomes" id="UP000018339">
    <property type="component" value="Unassembled WGS sequence"/>
</dbReference>
<reference evidence="3 4" key="1">
    <citation type="journal article" date="2014" name="Genome Announc.">
        <title>Draft Genome Sequence of Geobacillus thermopakistaniensis Strain MAS1.</title>
        <authorList>
            <person name="Siddiqui M.A."/>
            <person name="Rashid N."/>
            <person name="Ayyampalayam S."/>
            <person name="Whitman W.B."/>
        </authorList>
    </citation>
    <scope>NUCLEOTIDE SEQUENCE [LARGE SCALE GENOMIC DNA]</scope>
    <source>
        <strain evidence="3 4">MAS1</strain>
    </source>
</reference>
<feature type="compositionally biased region" description="Basic and acidic residues" evidence="1">
    <location>
        <begin position="236"/>
        <end position="247"/>
    </location>
</feature>
<feature type="compositionally biased region" description="Pro residues" evidence="1">
    <location>
        <begin position="493"/>
        <end position="504"/>
    </location>
</feature>